<sequence>MADIRRRIRRIRNRIAGLPIPRYFQDRTNPLEVMSELEVFNRYRFRPHSIIQLVDRAYKSMVRPTSRSNPLPPLLSVLNCYTAMICDSSFRFLNVVAKWPGSVNDARIFRESELCQQLESGALNGYNLGDSGYPSKPYLLTPYLATRSQKQERYNRAQVRRRVVIEQSLGILKRRFLCLSYGLRVEPDFCCTIIVACVFLHNFGLSNGDTLDPNDDFNDDQPEVQLNFEGTRNGLLYRDILAEQYF</sequence>
<organism evidence="9 10">
    <name type="scientific">Mya arenaria</name>
    <name type="common">Soft-shell clam</name>
    <dbReference type="NCBI Taxonomy" id="6604"/>
    <lineage>
        <taxon>Eukaryota</taxon>
        <taxon>Metazoa</taxon>
        <taxon>Spiralia</taxon>
        <taxon>Lophotrochozoa</taxon>
        <taxon>Mollusca</taxon>
        <taxon>Bivalvia</taxon>
        <taxon>Autobranchia</taxon>
        <taxon>Heteroconchia</taxon>
        <taxon>Euheterodonta</taxon>
        <taxon>Imparidentia</taxon>
        <taxon>Neoheterodontei</taxon>
        <taxon>Myida</taxon>
        <taxon>Myoidea</taxon>
        <taxon>Myidae</taxon>
        <taxon>Mya</taxon>
    </lineage>
</organism>
<evidence type="ECO:0000256" key="2">
    <source>
        <dbReference type="ARBA" id="ARBA00004123"/>
    </source>
</evidence>
<reference evidence="9" key="1">
    <citation type="submission" date="2022-11" db="EMBL/GenBank/DDBJ databases">
        <title>Centuries of genome instability and evolution in soft-shell clam transmissible cancer (bioRxiv).</title>
        <authorList>
            <person name="Hart S.F.M."/>
            <person name="Yonemitsu M.A."/>
            <person name="Giersch R.M."/>
            <person name="Beal B.F."/>
            <person name="Arriagada G."/>
            <person name="Davis B.W."/>
            <person name="Ostrander E.A."/>
            <person name="Goff S.P."/>
            <person name="Metzger M.J."/>
        </authorList>
    </citation>
    <scope>NUCLEOTIDE SEQUENCE</scope>
    <source>
        <strain evidence="9">MELC-2E11</strain>
        <tissue evidence="9">Siphon/mantle</tissue>
    </source>
</reference>
<comment type="subcellular location">
    <subcellularLocation>
        <location evidence="2">Nucleus</location>
    </subcellularLocation>
</comment>
<evidence type="ECO:0000256" key="5">
    <source>
        <dbReference type="ARBA" id="ARBA00022723"/>
    </source>
</evidence>
<proteinExistence type="inferred from homology"/>
<evidence type="ECO:0000256" key="4">
    <source>
        <dbReference type="ARBA" id="ARBA00022722"/>
    </source>
</evidence>
<keyword evidence="5" id="KW-0479">Metal-binding</keyword>
<feature type="domain" description="DDE Tnp4" evidence="8">
    <location>
        <begin position="84"/>
        <end position="202"/>
    </location>
</feature>
<dbReference type="Proteomes" id="UP001164746">
    <property type="component" value="Chromosome 4"/>
</dbReference>
<dbReference type="Pfam" id="PF13359">
    <property type="entry name" value="DDE_Tnp_4"/>
    <property type="match status" value="1"/>
</dbReference>
<dbReference type="PANTHER" id="PTHR22930">
    <property type="match status" value="1"/>
</dbReference>
<evidence type="ECO:0000259" key="8">
    <source>
        <dbReference type="Pfam" id="PF13359"/>
    </source>
</evidence>
<evidence type="ECO:0000256" key="6">
    <source>
        <dbReference type="ARBA" id="ARBA00022801"/>
    </source>
</evidence>
<keyword evidence="7" id="KW-0539">Nucleus</keyword>
<dbReference type="InterPro" id="IPR027806">
    <property type="entry name" value="HARBI1_dom"/>
</dbReference>
<keyword evidence="10" id="KW-1185">Reference proteome</keyword>
<protein>
    <submittedName>
        <fullName evidence="9">HARB1-like protein</fullName>
    </submittedName>
</protein>
<dbReference type="InterPro" id="IPR045249">
    <property type="entry name" value="HARBI1-like"/>
</dbReference>
<evidence type="ECO:0000313" key="10">
    <source>
        <dbReference type="Proteomes" id="UP001164746"/>
    </source>
</evidence>
<dbReference type="PANTHER" id="PTHR22930:SF85">
    <property type="entry name" value="GH03217P-RELATED"/>
    <property type="match status" value="1"/>
</dbReference>
<keyword evidence="6" id="KW-0378">Hydrolase</keyword>
<evidence type="ECO:0000313" key="9">
    <source>
        <dbReference type="EMBL" id="WAR02797.1"/>
    </source>
</evidence>
<keyword evidence="4" id="KW-0540">Nuclease</keyword>
<evidence type="ECO:0000256" key="7">
    <source>
        <dbReference type="ARBA" id="ARBA00023242"/>
    </source>
</evidence>
<evidence type="ECO:0000256" key="1">
    <source>
        <dbReference type="ARBA" id="ARBA00001968"/>
    </source>
</evidence>
<gene>
    <name evidence="9" type="ORF">MAR_009355</name>
</gene>
<accession>A0ABY7DYI8</accession>
<evidence type="ECO:0000256" key="3">
    <source>
        <dbReference type="ARBA" id="ARBA00006958"/>
    </source>
</evidence>
<name>A0ABY7DYI8_MYAAR</name>
<comment type="cofactor">
    <cofactor evidence="1">
        <name>a divalent metal cation</name>
        <dbReference type="ChEBI" id="CHEBI:60240"/>
    </cofactor>
</comment>
<dbReference type="EMBL" id="CP111015">
    <property type="protein sequence ID" value="WAR02797.1"/>
    <property type="molecule type" value="Genomic_DNA"/>
</dbReference>
<comment type="similarity">
    <text evidence="3">Belongs to the HARBI1 family.</text>
</comment>